<organism evidence="6 7">
    <name type="scientific">Neiella litorisoli</name>
    <dbReference type="NCBI Taxonomy" id="2771431"/>
    <lineage>
        <taxon>Bacteria</taxon>
        <taxon>Pseudomonadati</taxon>
        <taxon>Pseudomonadota</taxon>
        <taxon>Gammaproteobacteria</taxon>
        <taxon>Alteromonadales</taxon>
        <taxon>Echinimonadaceae</taxon>
        <taxon>Neiella</taxon>
    </lineage>
</organism>
<evidence type="ECO:0000259" key="5">
    <source>
        <dbReference type="PROSITE" id="PS01124"/>
    </source>
</evidence>
<dbReference type="InterPro" id="IPR020449">
    <property type="entry name" value="Tscrpt_reg_AraC-type_HTH"/>
</dbReference>
<evidence type="ECO:0000313" key="7">
    <source>
        <dbReference type="Proteomes" id="UP000638014"/>
    </source>
</evidence>
<dbReference type="SUPFAM" id="SSF46689">
    <property type="entry name" value="Homeodomain-like"/>
    <property type="match status" value="1"/>
</dbReference>
<gene>
    <name evidence="6" type="ORF">IC617_01545</name>
</gene>
<dbReference type="PRINTS" id="PR00032">
    <property type="entry name" value="HTHARAC"/>
</dbReference>
<dbReference type="InterPro" id="IPR009057">
    <property type="entry name" value="Homeodomain-like_sf"/>
</dbReference>
<name>A0A8J6QSU3_9GAMM</name>
<dbReference type="RefSeq" id="WP_191143216.1">
    <property type="nucleotide sequence ID" value="NZ_JACXAF010000001.1"/>
</dbReference>
<dbReference type="PANTHER" id="PTHR43280:SF29">
    <property type="entry name" value="ARAC-FAMILY TRANSCRIPTIONAL REGULATOR"/>
    <property type="match status" value="1"/>
</dbReference>
<feature type="domain" description="HTH araC/xylS-type" evidence="5">
    <location>
        <begin position="281"/>
        <end position="383"/>
    </location>
</feature>
<feature type="transmembrane region" description="Helical" evidence="4">
    <location>
        <begin position="146"/>
        <end position="170"/>
    </location>
</feature>
<feature type="transmembrane region" description="Helical" evidence="4">
    <location>
        <begin position="37"/>
        <end position="54"/>
    </location>
</feature>
<keyword evidence="1" id="KW-0805">Transcription regulation</keyword>
<keyword evidence="3" id="KW-0804">Transcription</keyword>
<dbReference type="GO" id="GO:0003700">
    <property type="term" value="F:DNA-binding transcription factor activity"/>
    <property type="evidence" value="ECO:0007669"/>
    <property type="project" value="InterPro"/>
</dbReference>
<keyword evidence="7" id="KW-1185">Reference proteome</keyword>
<protein>
    <submittedName>
        <fullName evidence="6">AraC family transcriptional regulator</fullName>
    </submittedName>
</protein>
<dbReference type="PANTHER" id="PTHR43280">
    <property type="entry name" value="ARAC-FAMILY TRANSCRIPTIONAL REGULATOR"/>
    <property type="match status" value="1"/>
</dbReference>
<dbReference type="Pfam" id="PF12833">
    <property type="entry name" value="HTH_18"/>
    <property type="match status" value="1"/>
</dbReference>
<feature type="transmembrane region" description="Helical" evidence="4">
    <location>
        <begin position="232"/>
        <end position="250"/>
    </location>
</feature>
<keyword evidence="2" id="KW-0238">DNA-binding</keyword>
<dbReference type="AlphaFoldDB" id="A0A8J6QSU3"/>
<feature type="transmembrane region" description="Helical" evidence="4">
    <location>
        <begin position="108"/>
        <end position="126"/>
    </location>
</feature>
<dbReference type="Proteomes" id="UP000638014">
    <property type="component" value="Unassembled WGS sequence"/>
</dbReference>
<keyword evidence="4" id="KW-0812">Transmembrane</keyword>
<evidence type="ECO:0000313" key="6">
    <source>
        <dbReference type="EMBL" id="MBD1388102.1"/>
    </source>
</evidence>
<dbReference type="InterPro" id="IPR018060">
    <property type="entry name" value="HTH_AraC"/>
</dbReference>
<dbReference type="Gene3D" id="1.10.10.60">
    <property type="entry name" value="Homeodomain-like"/>
    <property type="match status" value="2"/>
</dbReference>
<dbReference type="EMBL" id="JACXAF010000001">
    <property type="protein sequence ID" value="MBD1388102.1"/>
    <property type="molecule type" value="Genomic_DNA"/>
</dbReference>
<evidence type="ECO:0000256" key="4">
    <source>
        <dbReference type="SAM" id="Phobius"/>
    </source>
</evidence>
<comment type="caution">
    <text evidence="6">The sequence shown here is derived from an EMBL/GenBank/DDBJ whole genome shotgun (WGS) entry which is preliminary data.</text>
</comment>
<keyword evidence="4" id="KW-0472">Membrane</keyword>
<keyword evidence="4" id="KW-1133">Transmembrane helix</keyword>
<feature type="transmembrane region" description="Helical" evidence="4">
    <location>
        <begin position="191"/>
        <end position="212"/>
    </location>
</feature>
<accession>A0A8J6QSU3</accession>
<evidence type="ECO:0000256" key="3">
    <source>
        <dbReference type="ARBA" id="ARBA00023163"/>
    </source>
</evidence>
<evidence type="ECO:0000256" key="1">
    <source>
        <dbReference type="ARBA" id="ARBA00023015"/>
    </source>
</evidence>
<dbReference type="GO" id="GO:0043565">
    <property type="term" value="F:sequence-specific DNA binding"/>
    <property type="evidence" value="ECO:0007669"/>
    <property type="project" value="InterPro"/>
</dbReference>
<reference evidence="6" key="1">
    <citation type="submission" date="2020-09" db="EMBL/GenBank/DDBJ databases">
        <title>A novel bacterium of genus Neiella, isolated from South China Sea.</title>
        <authorList>
            <person name="Huang H."/>
            <person name="Mo K."/>
            <person name="Hu Y."/>
        </authorList>
    </citation>
    <scope>NUCLEOTIDE SEQUENCE</scope>
    <source>
        <strain evidence="6">HB171785</strain>
    </source>
</reference>
<dbReference type="SMART" id="SM00342">
    <property type="entry name" value="HTH_ARAC"/>
    <property type="match status" value="1"/>
</dbReference>
<proteinExistence type="predicted"/>
<sequence length="389" mass="44183">MDKVLFNLHDLTLAMTALLCAVLAGLFYLAQRQKHPSTPFLVGFLLAHTLIAWHELSYYGLQFRYTILDASSNLFFIGSFGYLVDGVLLFLFAKTLIYRDFNVGKAQLLHALPLLAYLIYMMAVYYGQSAAAKQTMIQHFSLTTSWHYVVLDLLIKLGRVAYAVGCLVLIARYREQQKETKADLTAVNLTWLHTLVVGFVVVFAGDSVLAAVKIFNLFEPIEISVLSDIGVSIYHLTFVLLLALLTYTIARGPWVEQIQLPETEAASHQPEVGNEKSGEVERIKHYMRTEQPYLDSEITIDSLATALAISPKVLSVTLNHHFQMNFYEFINHYRIEDAKRTLVEQPNKAITDIFYEVGFNSKSVFYSFFRKSEGMTPSAYRKKQLSADR</sequence>
<dbReference type="PROSITE" id="PS01124">
    <property type="entry name" value="HTH_ARAC_FAMILY_2"/>
    <property type="match status" value="1"/>
</dbReference>
<evidence type="ECO:0000256" key="2">
    <source>
        <dbReference type="ARBA" id="ARBA00023125"/>
    </source>
</evidence>
<feature type="transmembrane region" description="Helical" evidence="4">
    <location>
        <begin position="12"/>
        <end position="30"/>
    </location>
</feature>
<feature type="transmembrane region" description="Helical" evidence="4">
    <location>
        <begin position="74"/>
        <end position="96"/>
    </location>
</feature>